<reference evidence="2 3" key="1">
    <citation type="submission" date="2023-12" db="EMBL/GenBank/DDBJ databases">
        <title>A high-quality genome assembly for Dillenia turbinata (Dilleniales).</title>
        <authorList>
            <person name="Chanderbali A."/>
        </authorList>
    </citation>
    <scope>NUCLEOTIDE SEQUENCE [LARGE SCALE GENOMIC DNA]</scope>
    <source>
        <strain evidence="2">LSX21</strain>
        <tissue evidence="2">Leaf</tissue>
    </source>
</reference>
<dbReference type="GO" id="GO:0009507">
    <property type="term" value="C:chloroplast"/>
    <property type="evidence" value="ECO:0007669"/>
    <property type="project" value="TreeGrafter"/>
</dbReference>
<evidence type="ECO:0000259" key="1">
    <source>
        <dbReference type="Pfam" id="PF00085"/>
    </source>
</evidence>
<keyword evidence="3" id="KW-1185">Reference proteome</keyword>
<evidence type="ECO:0000313" key="2">
    <source>
        <dbReference type="EMBL" id="KAK6939598.1"/>
    </source>
</evidence>
<dbReference type="InterPro" id="IPR013766">
    <property type="entry name" value="Thioredoxin_domain"/>
</dbReference>
<dbReference type="EMBL" id="JBAMMX010000005">
    <property type="protein sequence ID" value="KAK6939598.1"/>
    <property type="molecule type" value="Genomic_DNA"/>
</dbReference>
<sequence>MQSHRVLCYKGDINFVKNGFIGQNRLRLGLFPTPSLVPISNPCKSLNAPRLELIGKFRPTQCLAIAGGENEGDSSDDDEDLCPVECVREFKTDEEFTRILEKAKETKSLVVVDFYRTSCGSCKYIEQGFAKLCRGSGDQEAAVIFLKHNVIDEYDDQSESVPLFHFYRDGVLLESFATRDKKRIDEAILKYTSSAAQDAFV</sequence>
<feature type="domain" description="Thioredoxin" evidence="1">
    <location>
        <begin position="91"/>
        <end position="185"/>
    </location>
</feature>
<dbReference type="PANTHER" id="PTHR47912:SF1">
    <property type="entry name" value="THIOREDOXIN-LIKE 4, CHLOROPLASTIC"/>
    <property type="match status" value="1"/>
</dbReference>
<dbReference type="Gene3D" id="3.40.30.10">
    <property type="entry name" value="Glutaredoxin"/>
    <property type="match status" value="1"/>
</dbReference>
<evidence type="ECO:0000313" key="3">
    <source>
        <dbReference type="Proteomes" id="UP001370490"/>
    </source>
</evidence>
<protein>
    <submittedName>
        <fullName evidence="2">Thioredoxin domain</fullName>
    </submittedName>
</protein>
<accession>A0AAN8W437</accession>
<comment type="caution">
    <text evidence="2">The sequence shown here is derived from an EMBL/GenBank/DDBJ whole genome shotgun (WGS) entry which is preliminary data.</text>
</comment>
<dbReference type="InterPro" id="IPR036249">
    <property type="entry name" value="Thioredoxin-like_sf"/>
</dbReference>
<organism evidence="2 3">
    <name type="scientific">Dillenia turbinata</name>
    <dbReference type="NCBI Taxonomy" id="194707"/>
    <lineage>
        <taxon>Eukaryota</taxon>
        <taxon>Viridiplantae</taxon>
        <taxon>Streptophyta</taxon>
        <taxon>Embryophyta</taxon>
        <taxon>Tracheophyta</taxon>
        <taxon>Spermatophyta</taxon>
        <taxon>Magnoliopsida</taxon>
        <taxon>eudicotyledons</taxon>
        <taxon>Gunneridae</taxon>
        <taxon>Pentapetalae</taxon>
        <taxon>Dilleniales</taxon>
        <taxon>Dilleniaceae</taxon>
        <taxon>Dillenia</taxon>
    </lineage>
</organism>
<name>A0AAN8W437_9MAGN</name>
<dbReference type="InterPro" id="IPR044176">
    <property type="entry name" value="TRL4_chloroplastic"/>
</dbReference>
<proteinExistence type="predicted"/>
<dbReference type="PANTHER" id="PTHR47912">
    <property type="entry name" value="THIOREDOXIN-LIKE 4, CHLOROPLASTIC"/>
    <property type="match status" value="1"/>
</dbReference>
<dbReference type="Proteomes" id="UP001370490">
    <property type="component" value="Unassembled WGS sequence"/>
</dbReference>
<dbReference type="AlphaFoldDB" id="A0AAN8W437"/>
<gene>
    <name evidence="2" type="ORF">RJ641_029129</name>
</gene>
<dbReference type="CDD" id="cd02947">
    <property type="entry name" value="TRX_family"/>
    <property type="match status" value="1"/>
</dbReference>
<dbReference type="SUPFAM" id="SSF52833">
    <property type="entry name" value="Thioredoxin-like"/>
    <property type="match status" value="1"/>
</dbReference>
<dbReference type="Pfam" id="PF00085">
    <property type="entry name" value="Thioredoxin"/>
    <property type="match status" value="1"/>
</dbReference>